<dbReference type="AlphaFoldDB" id="A0A5C3KKI1"/>
<protein>
    <recommendedName>
        <fullName evidence="5">Cupredoxin</fullName>
    </recommendedName>
</protein>
<keyword evidence="2" id="KW-0732">Signal</keyword>
<feature type="compositionally biased region" description="Low complexity" evidence="1">
    <location>
        <begin position="154"/>
        <end position="164"/>
    </location>
</feature>
<dbReference type="Gene3D" id="2.60.40.420">
    <property type="entry name" value="Cupredoxins - blue copper proteins"/>
    <property type="match status" value="1"/>
</dbReference>
<dbReference type="Proteomes" id="UP000307440">
    <property type="component" value="Unassembled WGS sequence"/>
</dbReference>
<dbReference type="InterPro" id="IPR052953">
    <property type="entry name" value="Ser-rich/MCO-related"/>
</dbReference>
<dbReference type="EMBL" id="ML210301">
    <property type="protein sequence ID" value="TFK20403.1"/>
    <property type="molecule type" value="Genomic_DNA"/>
</dbReference>
<dbReference type="OrthoDB" id="1921208at2759"/>
<feature type="chain" id="PRO_5022796643" description="Cupredoxin" evidence="2">
    <location>
        <begin position="21"/>
        <end position="213"/>
    </location>
</feature>
<feature type="signal peptide" evidence="2">
    <location>
        <begin position="1"/>
        <end position="20"/>
    </location>
</feature>
<organism evidence="3 4">
    <name type="scientific">Coprinopsis marcescibilis</name>
    <name type="common">Agaric fungus</name>
    <name type="synonym">Psathyrella marcescibilis</name>
    <dbReference type="NCBI Taxonomy" id="230819"/>
    <lineage>
        <taxon>Eukaryota</taxon>
        <taxon>Fungi</taxon>
        <taxon>Dikarya</taxon>
        <taxon>Basidiomycota</taxon>
        <taxon>Agaricomycotina</taxon>
        <taxon>Agaricomycetes</taxon>
        <taxon>Agaricomycetidae</taxon>
        <taxon>Agaricales</taxon>
        <taxon>Agaricineae</taxon>
        <taxon>Psathyrellaceae</taxon>
        <taxon>Coprinopsis</taxon>
    </lineage>
</organism>
<evidence type="ECO:0000256" key="1">
    <source>
        <dbReference type="SAM" id="MobiDB-lite"/>
    </source>
</evidence>
<accession>A0A5C3KKI1</accession>
<evidence type="ECO:0000313" key="4">
    <source>
        <dbReference type="Proteomes" id="UP000307440"/>
    </source>
</evidence>
<dbReference type="CDD" id="cd00920">
    <property type="entry name" value="Cupredoxin"/>
    <property type="match status" value="1"/>
</dbReference>
<evidence type="ECO:0000256" key="2">
    <source>
        <dbReference type="SAM" id="SignalP"/>
    </source>
</evidence>
<evidence type="ECO:0008006" key="5">
    <source>
        <dbReference type="Google" id="ProtNLM"/>
    </source>
</evidence>
<reference evidence="3 4" key="1">
    <citation type="journal article" date="2019" name="Nat. Ecol. Evol.">
        <title>Megaphylogeny resolves global patterns of mushroom evolution.</title>
        <authorList>
            <person name="Varga T."/>
            <person name="Krizsan K."/>
            <person name="Foldi C."/>
            <person name="Dima B."/>
            <person name="Sanchez-Garcia M."/>
            <person name="Sanchez-Ramirez S."/>
            <person name="Szollosi G.J."/>
            <person name="Szarkandi J.G."/>
            <person name="Papp V."/>
            <person name="Albert L."/>
            <person name="Andreopoulos W."/>
            <person name="Angelini C."/>
            <person name="Antonin V."/>
            <person name="Barry K.W."/>
            <person name="Bougher N.L."/>
            <person name="Buchanan P."/>
            <person name="Buyck B."/>
            <person name="Bense V."/>
            <person name="Catcheside P."/>
            <person name="Chovatia M."/>
            <person name="Cooper J."/>
            <person name="Damon W."/>
            <person name="Desjardin D."/>
            <person name="Finy P."/>
            <person name="Geml J."/>
            <person name="Haridas S."/>
            <person name="Hughes K."/>
            <person name="Justo A."/>
            <person name="Karasinski D."/>
            <person name="Kautmanova I."/>
            <person name="Kiss B."/>
            <person name="Kocsube S."/>
            <person name="Kotiranta H."/>
            <person name="LaButti K.M."/>
            <person name="Lechner B.E."/>
            <person name="Liimatainen K."/>
            <person name="Lipzen A."/>
            <person name="Lukacs Z."/>
            <person name="Mihaltcheva S."/>
            <person name="Morgado L.N."/>
            <person name="Niskanen T."/>
            <person name="Noordeloos M.E."/>
            <person name="Ohm R.A."/>
            <person name="Ortiz-Santana B."/>
            <person name="Ovrebo C."/>
            <person name="Racz N."/>
            <person name="Riley R."/>
            <person name="Savchenko A."/>
            <person name="Shiryaev A."/>
            <person name="Soop K."/>
            <person name="Spirin V."/>
            <person name="Szebenyi C."/>
            <person name="Tomsovsky M."/>
            <person name="Tulloss R.E."/>
            <person name="Uehling J."/>
            <person name="Grigoriev I.V."/>
            <person name="Vagvolgyi C."/>
            <person name="Papp T."/>
            <person name="Martin F.M."/>
            <person name="Miettinen O."/>
            <person name="Hibbett D.S."/>
            <person name="Nagy L.G."/>
        </authorList>
    </citation>
    <scope>NUCLEOTIDE SEQUENCE [LARGE SCALE GENOMIC DNA]</scope>
    <source>
        <strain evidence="3 4">CBS 121175</strain>
    </source>
</reference>
<dbReference type="PANTHER" id="PTHR34883">
    <property type="entry name" value="SERINE-RICH PROTEIN, PUTATIVE-RELATED-RELATED"/>
    <property type="match status" value="1"/>
</dbReference>
<dbReference type="InterPro" id="IPR008972">
    <property type="entry name" value="Cupredoxin"/>
</dbReference>
<evidence type="ECO:0000313" key="3">
    <source>
        <dbReference type="EMBL" id="TFK20403.1"/>
    </source>
</evidence>
<sequence length="213" mass="21162">MRFSTAIVSAFLAAASLVSAETFTVVVGKDNALVYDPPTVTAKQGDIVEFQFLNKNHTVTQSTFASPCVPKADGVDSGFQSVPAGAQTIPSWSITINNDTAPLWFFCNQGPHCRNGMVFAVNPSAERTFDAFKANAATGGGATAGPNAAPPASPSGSAAAPGGTVAPAANAGAAPGGDNTAAQQAARNSGAFSTKSASVFGLVGAALVGGLLL</sequence>
<feature type="region of interest" description="Disordered" evidence="1">
    <location>
        <begin position="140"/>
        <end position="164"/>
    </location>
</feature>
<dbReference type="SUPFAM" id="SSF49503">
    <property type="entry name" value="Cupredoxins"/>
    <property type="match status" value="1"/>
</dbReference>
<name>A0A5C3KKI1_COPMA</name>
<proteinExistence type="predicted"/>
<keyword evidence="4" id="KW-1185">Reference proteome</keyword>
<gene>
    <name evidence="3" type="ORF">FA15DRAFT_647056</name>
</gene>
<dbReference type="PANTHER" id="PTHR34883:SF4">
    <property type="entry name" value="CUPREDOXIN"/>
    <property type="match status" value="1"/>
</dbReference>
<dbReference type="STRING" id="230819.A0A5C3KKI1"/>